<organism evidence="4 5">
    <name type="scientific">Sphingobacterium athyrii</name>
    <dbReference type="NCBI Taxonomy" id="2152717"/>
    <lineage>
        <taxon>Bacteria</taxon>
        <taxon>Pseudomonadati</taxon>
        <taxon>Bacteroidota</taxon>
        <taxon>Sphingobacteriia</taxon>
        <taxon>Sphingobacteriales</taxon>
        <taxon>Sphingobacteriaceae</taxon>
        <taxon>Sphingobacterium</taxon>
    </lineage>
</organism>
<dbReference type="Pfam" id="PF16344">
    <property type="entry name" value="FecR_C"/>
    <property type="match status" value="1"/>
</dbReference>
<feature type="transmembrane region" description="Helical" evidence="1">
    <location>
        <begin position="93"/>
        <end position="112"/>
    </location>
</feature>
<dbReference type="Gene3D" id="3.55.50.30">
    <property type="match status" value="1"/>
</dbReference>
<reference evidence="4 5" key="1">
    <citation type="submission" date="2018-04" db="EMBL/GenBank/DDBJ databases">
        <title>Sphingobacterium sp. M46 Genome.</title>
        <authorList>
            <person name="Cheng J."/>
            <person name="Li Y."/>
        </authorList>
    </citation>
    <scope>NUCLEOTIDE SEQUENCE [LARGE SCALE GENOMIC DNA]</scope>
    <source>
        <strain evidence="4 5">M46</strain>
    </source>
</reference>
<evidence type="ECO:0000313" key="4">
    <source>
        <dbReference type="EMBL" id="PUV23941.1"/>
    </source>
</evidence>
<name>A0A363NTF2_9SPHI</name>
<comment type="caution">
    <text evidence="4">The sequence shown here is derived from an EMBL/GenBank/DDBJ whole genome shotgun (WGS) entry which is preliminary data.</text>
</comment>
<accession>A0A363NTF2</accession>
<dbReference type="InterPro" id="IPR012373">
    <property type="entry name" value="Ferrdict_sens_TM"/>
</dbReference>
<dbReference type="RefSeq" id="WP_108633870.1">
    <property type="nucleotide sequence ID" value="NZ_QCXX01000003.1"/>
</dbReference>
<feature type="domain" description="Protein FecR C-terminal" evidence="3">
    <location>
        <begin position="318"/>
        <end position="380"/>
    </location>
</feature>
<evidence type="ECO:0000259" key="3">
    <source>
        <dbReference type="Pfam" id="PF16344"/>
    </source>
</evidence>
<dbReference type="Pfam" id="PF04773">
    <property type="entry name" value="FecR"/>
    <property type="match status" value="1"/>
</dbReference>
<protein>
    <recommendedName>
        <fullName evidence="6">Anti-sigma factor</fullName>
    </recommendedName>
</protein>
<keyword evidence="1" id="KW-0472">Membrane</keyword>
<dbReference type="InterPro" id="IPR006860">
    <property type="entry name" value="FecR"/>
</dbReference>
<dbReference type="Gene3D" id="2.60.120.1440">
    <property type="match status" value="1"/>
</dbReference>
<dbReference type="PANTHER" id="PTHR30273:SF2">
    <property type="entry name" value="PROTEIN FECR"/>
    <property type="match status" value="1"/>
</dbReference>
<gene>
    <name evidence="4" type="ORF">DCO56_11185</name>
</gene>
<feature type="domain" description="FecR protein" evidence="2">
    <location>
        <begin position="181"/>
        <end position="276"/>
    </location>
</feature>
<evidence type="ECO:0000259" key="2">
    <source>
        <dbReference type="Pfam" id="PF04773"/>
    </source>
</evidence>
<evidence type="ECO:0000313" key="5">
    <source>
        <dbReference type="Proteomes" id="UP000250831"/>
    </source>
</evidence>
<keyword evidence="1" id="KW-1133">Transmembrane helix</keyword>
<dbReference type="AlphaFoldDB" id="A0A363NTF2"/>
<dbReference type="InterPro" id="IPR032508">
    <property type="entry name" value="FecR_C"/>
</dbReference>
<evidence type="ECO:0008006" key="6">
    <source>
        <dbReference type="Google" id="ProtNLM"/>
    </source>
</evidence>
<sequence length="398" mass="44806">MDSKEVEKLIRISSLVLHEMRGTLSDGDRLFLESWLKESAMNKQIYQRCLDEAQQRDGYASLQHFEKQRNFESIKAKLSFHSSKKRSGLLKRLWPYVAAASVVLALSVVWYWNQDNSRPVQTQRVAVNDRLPASHQAIITLSDGRQYALNGGEKQVVIDGNGIRYDDGHEVASINAAVSARIETPRGGTYEVTLPDGTLVKLNAGTILSYPTVFAKDRREVSLRGEAYFEVKKRKDQPFIVHTQNQQVQVLGTHFNLNAYQTATETKTTLLEGKVEVKELIKGQKVTLLPGDQSVNTGTELTKHPVNVQQEIAWVYGKFNFDGKSLRQVMDELSQWYAIDVVYKGDVPDVSFFGGTFRTSKLSTILKILKDQDLSYHLTGDGKLIIENNNPKAQKGGQ</sequence>
<dbReference type="OrthoDB" id="1099963at2"/>
<keyword evidence="1" id="KW-0812">Transmembrane</keyword>
<dbReference type="Proteomes" id="UP000250831">
    <property type="component" value="Unassembled WGS sequence"/>
</dbReference>
<keyword evidence="5" id="KW-1185">Reference proteome</keyword>
<dbReference type="GO" id="GO:0016989">
    <property type="term" value="F:sigma factor antagonist activity"/>
    <property type="evidence" value="ECO:0007669"/>
    <property type="project" value="TreeGrafter"/>
</dbReference>
<dbReference type="PANTHER" id="PTHR30273">
    <property type="entry name" value="PERIPLASMIC SIGNAL SENSOR AND SIGMA FACTOR ACTIVATOR FECR-RELATED"/>
    <property type="match status" value="1"/>
</dbReference>
<dbReference type="EMBL" id="QCXX01000003">
    <property type="protein sequence ID" value="PUV23941.1"/>
    <property type="molecule type" value="Genomic_DNA"/>
</dbReference>
<proteinExistence type="predicted"/>
<dbReference type="FunFam" id="2.60.120.1440:FF:000001">
    <property type="entry name" value="Putative anti-sigma factor"/>
    <property type="match status" value="1"/>
</dbReference>
<evidence type="ECO:0000256" key="1">
    <source>
        <dbReference type="SAM" id="Phobius"/>
    </source>
</evidence>